<accession>A0A8S5TDC4</accession>
<organism evidence="1">
    <name type="scientific">Siphoviridae sp. ctkV91</name>
    <dbReference type="NCBI Taxonomy" id="2827924"/>
    <lineage>
        <taxon>Viruses</taxon>
        <taxon>Duplodnaviria</taxon>
        <taxon>Heunggongvirae</taxon>
        <taxon>Uroviricota</taxon>
        <taxon>Caudoviricetes</taxon>
    </lineage>
</organism>
<reference evidence="1" key="1">
    <citation type="journal article" date="2021" name="Proc. Natl. Acad. Sci. U.S.A.">
        <title>A Catalog of Tens of Thousands of Viruses from Human Metagenomes Reveals Hidden Associations with Chronic Diseases.</title>
        <authorList>
            <person name="Tisza M.J."/>
            <person name="Buck C.B."/>
        </authorList>
    </citation>
    <scope>NUCLEOTIDE SEQUENCE</scope>
    <source>
        <strain evidence="1">CtkV91</strain>
    </source>
</reference>
<dbReference type="EMBL" id="BK032807">
    <property type="protein sequence ID" value="DAF61300.1"/>
    <property type="molecule type" value="Genomic_DNA"/>
</dbReference>
<sequence>MILSSSSSFLRRSSSIVDPESSLDVRSFSNSAKLLLARDSHLRASAFQSVPGDLPSPSFFN</sequence>
<name>A0A8S5TDC4_9CAUD</name>
<protein>
    <submittedName>
        <fullName evidence="1">Uncharacterized protein</fullName>
    </submittedName>
</protein>
<evidence type="ECO:0000313" key="1">
    <source>
        <dbReference type="EMBL" id="DAF61300.1"/>
    </source>
</evidence>
<proteinExistence type="predicted"/>